<proteinExistence type="predicted"/>
<reference evidence="1" key="1">
    <citation type="submission" date="2019-08" db="EMBL/GenBank/DDBJ databases">
        <authorList>
            <person name="Kucharzyk K."/>
            <person name="Murdoch R.W."/>
            <person name="Higgins S."/>
            <person name="Loffler F."/>
        </authorList>
    </citation>
    <scope>NUCLEOTIDE SEQUENCE</scope>
</reference>
<dbReference type="AlphaFoldDB" id="A0A644WT57"/>
<gene>
    <name evidence="1" type="ORF">SDC9_53202</name>
</gene>
<organism evidence="1">
    <name type="scientific">bioreactor metagenome</name>
    <dbReference type="NCBI Taxonomy" id="1076179"/>
    <lineage>
        <taxon>unclassified sequences</taxon>
        <taxon>metagenomes</taxon>
        <taxon>ecological metagenomes</taxon>
    </lineage>
</organism>
<sequence length="408" mass="46744">MKTKTLTKITSLLILSLLLFSCTPQTPYLSEEESKTGSQNTSGKFEYYDNGDTSKGVKGNFSPIGVVDDNFLYTTLNTVYSGNCMRYDIRTGTIKNACADPVCTHDSEKCPLYWIGGSIKFASNGIIGIGKTEGFGLQSVTNYCTYNTINNKLCQIYNASVGSSMYESDDYYYFADKLLKKGGDYNNKEDYKNNLIRVRKRDLQSINLGECNDIVAFADKDKIFFYTSTNRIYYTDIDMKNEVELVPPSTVSIGQMSLYGDDLYYSATMRDENGVYYGSTLNKINIITKYNSLIAEKLSEYTLTSNYIYYEPYTNEETGAFRIDEETVEKIPVIIHLTGEIFRCDHNGDEKILIYSNNDNYLGHMLIEGNYIFAWTYIIDRKNEKFTDKILDIACLDIHNKEWWYIKE</sequence>
<comment type="caution">
    <text evidence="1">The sequence shown here is derived from an EMBL/GenBank/DDBJ whole genome shotgun (WGS) entry which is preliminary data.</text>
</comment>
<protein>
    <recommendedName>
        <fullName evidence="2">DUF5050 domain-containing protein</fullName>
    </recommendedName>
</protein>
<dbReference type="PROSITE" id="PS51257">
    <property type="entry name" value="PROKAR_LIPOPROTEIN"/>
    <property type="match status" value="1"/>
</dbReference>
<evidence type="ECO:0000313" key="1">
    <source>
        <dbReference type="EMBL" id="MPM06899.1"/>
    </source>
</evidence>
<accession>A0A644WT57</accession>
<dbReference type="EMBL" id="VSSQ01001277">
    <property type="protein sequence ID" value="MPM06899.1"/>
    <property type="molecule type" value="Genomic_DNA"/>
</dbReference>
<evidence type="ECO:0008006" key="2">
    <source>
        <dbReference type="Google" id="ProtNLM"/>
    </source>
</evidence>
<name>A0A644WT57_9ZZZZ</name>